<comment type="caution">
    <text evidence="2">The sequence shown here is derived from an EMBL/GenBank/DDBJ whole genome shotgun (WGS) entry which is preliminary data.</text>
</comment>
<reference evidence="3" key="1">
    <citation type="journal article" date="2019" name="Int. J. Syst. Evol. Microbiol.">
        <title>The Global Catalogue of Microorganisms (GCM) 10K type strain sequencing project: providing services to taxonomists for standard genome sequencing and annotation.</title>
        <authorList>
            <consortium name="The Broad Institute Genomics Platform"/>
            <consortium name="The Broad Institute Genome Sequencing Center for Infectious Disease"/>
            <person name="Wu L."/>
            <person name="Ma J."/>
        </authorList>
    </citation>
    <scope>NUCLEOTIDE SEQUENCE [LARGE SCALE GENOMIC DNA]</scope>
    <source>
        <strain evidence="3">JCM 4395</strain>
    </source>
</reference>
<dbReference type="Proteomes" id="UP001501777">
    <property type="component" value="Unassembled WGS sequence"/>
</dbReference>
<proteinExistence type="predicted"/>
<organism evidence="2 3">
    <name type="scientific">Streptomyces longisporus</name>
    <dbReference type="NCBI Taxonomy" id="1948"/>
    <lineage>
        <taxon>Bacteria</taxon>
        <taxon>Bacillati</taxon>
        <taxon>Actinomycetota</taxon>
        <taxon>Actinomycetes</taxon>
        <taxon>Kitasatosporales</taxon>
        <taxon>Streptomycetaceae</taxon>
        <taxon>Streptomyces</taxon>
    </lineage>
</organism>
<sequence>MQRQPVVSSNVASIGYDFEGSILEVGFHSGTVYQYYGVTQSVYAAFMNAPSKGRYHAHFIKDRYSYRRVM</sequence>
<name>A0ABP5YWB7_STRLO</name>
<evidence type="ECO:0000313" key="2">
    <source>
        <dbReference type="EMBL" id="GAA2488121.1"/>
    </source>
</evidence>
<dbReference type="EMBL" id="BAAASG010000007">
    <property type="protein sequence ID" value="GAA2488121.1"/>
    <property type="molecule type" value="Genomic_DNA"/>
</dbReference>
<protein>
    <submittedName>
        <fullName evidence="2">KTSC domain-containing protein</fullName>
    </submittedName>
</protein>
<dbReference type="Pfam" id="PF13619">
    <property type="entry name" value="KTSC"/>
    <property type="match status" value="1"/>
</dbReference>
<dbReference type="RefSeq" id="WP_344400557.1">
    <property type="nucleotide sequence ID" value="NZ_BAAASG010000007.1"/>
</dbReference>
<keyword evidence="3" id="KW-1185">Reference proteome</keyword>
<dbReference type="InterPro" id="IPR025309">
    <property type="entry name" value="KTSC_dom"/>
</dbReference>
<evidence type="ECO:0000313" key="3">
    <source>
        <dbReference type="Proteomes" id="UP001501777"/>
    </source>
</evidence>
<gene>
    <name evidence="2" type="ORF">GCM10010276_28460</name>
</gene>
<accession>A0ABP5YWB7</accession>
<feature type="domain" description="KTSC" evidence="1">
    <location>
        <begin position="8"/>
        <end position="64"/>
    </location>
</feature>
<evidence type="ECO:0000259" key="1">
    <source>
        <dbReference type="Pfam" id="PF13619"/>
    </source>
</evidence>